<gene>
    <name evidence="1" type="ORF">ASZ90_009919</name>
</gene>
<organism evidence="1">
    <name type="scientific">hydrocarbon metagenome</name>
    <dbReference type="NCBI Taxonomy" id="938273"/>
    <lineage>
        <taxon>unclassified sequences</taxon>
        <taxon>metagenomes</taxon>
        <taxon>ecological metagenomes</taxon>
    </lineage>
</organism>
<dbReference type="EMBL" id="LNQE01001202">
    <property type="protein sequence ID" value="KUG20338.1"/>
    <property type="molecule type" value="Genomic_DNA"/>
</dbReference>
<reference evidence="1" key="1">
    <citation type="journal article" date="2015" name="Proc. Natl. Acad. Sci. U.S.A.">
        <title>Networks of energetic and metabolic interactions define dynamics in microbial communities.</title>
        <authorList>
            <person name="Embree M."/>
            <person name="Liu J.K."/>
            <person name="Al-Bassam M.M."/>
            <person name="Zengler K."/>
        </authorList>
    </citation>
    <scope>NUCLEOTIDE SEQUENCE</scope>
</reference>
<evidence type="ECO:0000313" key="1">
    <source>
        <dbReference type="EMBL" id="KUG20338.1"/>
    </source>
</evidence>
<proteinExistence type="predicted"/>
<sequence length="37" mass="4291">MQSDEFYDGEAQIAMHRAKGERIFDQFEDILDQGSDP</sequence>
<protein>
    <submittedName>
        <fullName evidence="1">Uncharacterized protein</fullName>
    </submittedName>
</protein>
<dbReference type="AlphaFoldDB" id="A0A0W8FI65"/>
<accession>A0A0W8FI65</accession>
<comment type="caution">
    <text evidence="1">The sequence shown here is derived from an EMBL/GenBank/DDBJ whole genome shotgun (WGS) entry which is preliminary data.</text>
</comment>
<name>A0A0W8FI65_9ZZZZ</name>